<protein>
    <submittedName>
        <fullName evidence="1">Uncharacterized protein</fullName>
    </submittedName>
</protein>
<sequence length="49" mass="6037">MMTTHINMFMLPENIVITNIHMEYFVKLNIDIKYNSELRKRQSVKLFYK</sequence>
<accession>A0A0B6Y6S1</accession>
<proteinExistence type="predicted"/>
<dbReference type="EMBL" id="HACG01004989">
    <property type="protein sequence ID" value="CEK51854.1"/>
    <property type="molecule type" value="Transcribed_RNA"/>
</dbReference>
<organism evidence="1">
    <name type="scientific">Arion vulgaris</name>
    <dbReference type="NCBI Taxonomy" id="1028688"/>
    <lineage>
        <taxon>Eukaryota</taxon>
        <taxon>Metazoa</taxon>
        <taxon>Spiralia</taxon>
        <taxon>Lophotrochozoa</taxon>
        <taxon>Mollusca</taxon>
        <taxon>Gastropoda</taxon>
        <taxon>Heterobranchia</taxon>
        <taxon>Euthyneura</taxon>
        <taxon>Panpulmonata</taxon>
        <taxon>Eupulmonata</taxon>
        <taxon>Stylommatophora</taxon>
        <taxon>Helicina</taxon>
        <taxon>Arionoidea</taxon>
        <taxon>Arionidae</taxon>
        <taxon>Arion</taxon>
    </lineage>
</organism>
<evidence type="ECO:0000313" key="1">
    <source>
        <dbReference type="EMBL" id="CEK51854.1"/>
    </source>
</evidence>
<gene>
    <name evidence="1" type="primary">ORF14662</name>
</gene>
<reference evidence="1" key="1">
    <citation type="submission" date="2014-12" db="EMBL/GenBank/DDBJ databases">
        <title>Insight into the proteome of Arion vulgaris.</title>
        <authorList>
            <person name="Aradska J."/>
            <person name="Bulat T."/>
            <person name="Smidak R."/>
            <person name="Sarate P."/>
            <person name="Gangsoo J."/>
            <person name="Sialana F."/>
            <person name="Bilban M."/>
            <person name="Lubec G."/>
        </authorList>
    </citation>
    <scope>NUCLEOTIDE SEQUENCE</scope>
    <source>
        <tissue evidence="1">Skin</tissue>
    </source>
</reference>
<name>A0A0B6Y6S1_9EUPU</name>
<dbReference type="AlphaFoldDB" id="A0A0B6Y6S1"/>